<evidence type="ECO:0000313" key="2">
    <source>
        <dbReference type="Proteomes" id="UP000183945"/>
    </source>
</evidence>
<keyword evidence="2" id="KW-1185">Reference proteome</keyword>
<organism evidence="1 2">
    <name type="scientific">Salegentibacter echinorum</name>
    <dbReference type="NCBI Taxonomy" id="1073325"/>
    <lineage>
        <taxon>Bacteria</taxon>
        <taxon>Pseudomonadati</taxon>
        <taxon>Bacteroidota</taxon>
        <taxon>Flavobacteriia</taxon>
        <taxon>Flavobacteriales</taxon>
        <taxon>Flavobacteriaceae</taxon>
        <taxon>Salegentibacter</taxon>
    </lineage>
</organism>
<reference evidence="2" key="1">
    <citation type="submission" date="2016-11" db="EMBL/GenBank/DDBJ databases">
        <authorList>
            <person name="Varghese N."/>
            <person name="Submissions S."/>
        </authorList>
    </citation>
    <scope>NUCLEOTIDE SEQUENCE [LARGE SCALE GENOMIC DNA]</scope>
    <source>
        <strain evidence="2">DSM 24579</strain>
    </source>
</reference>
<sequence length="292" mass="34007">MGETVINYTKAINVLTFERYNTDKKYLNLIASWEDNEIRLIDFTKDTFQYLIKDFVLILKDLAEKTFELFSSALRVREGKRGAKNTFTNRLIHIESSLEEIEKFSLVIIVNVQTQQLSEAKILKATLLNSIDKFYSLLKTIGINLMESPLKKDFKKAVKSIKKVNIPKQEHIKNLKKPVEKNETPLRAFFIDKASPQLIWSIQERFKALKGKEMAILIYLLHKKYGLIYLDNNQRNNKSRIHFVRALKGVEIKTIQGINNFFEPITAETTVNEKDEVYLKINKELKEMVSNG</sequence>
<dbReference type="AlphaFoldDB" id="A0A1M5KZL1"/>
<gene>
    <name evidence="1" type="ORF">SAMN05444483_11726</name>
</gene>
<proteinExistence type="predicted"/>
<evidence type="ECO:0000313" key="1">
    <source>
        <dbReference type="EMBL" id="SHG57949.1"/>
    </source>
</evidence>
<dbReference type="RefSeq" id="WP_072881364.1">
    <property type="nucleotide sequence ID" value="NZ_FQVT01000017.1"/>
</dbReference>
<accession>A0A1M5KZL1</accession>
<dbReference type="Proteomes" id="UP000183945">
    <property type="component" value="Unassembled WGS sequence"/>
</dbReference>
<name>A0A1M5KZL1_SALEC</name>
<protein>
    <submittedName>
        <fullName evidence="1">Uncharacterized protein</fullName>
    </submittedName>
</protein>
<dbReference type="STRING" id="1073325.SAMN05444483_11726"/>
<dbReference type="EMBL" id="FQVT01000017">
    <property type="protein sequence ID" value="SHG57949.1"/>
    <property type="molecule type" value="Genomic_DNA"/>
</dbReference>